<evidence type="ECO:0000313" key="3">
    <source>
        <dbReference type="Proteomes" id="UP000812966"/>
    </source>
</evidence>
<sequence>MVPLLTPRNHSPESSAALHSDANSQEVTNPTKSARELFAATITEAKKRRQQNHWPEAHIERVRQELETRRTHRQPRNPPPPPRTTDARRCLIIMPVDPDHPLVPQCTVQSPYLESVLSKRWGVVGSDQARSYGVLRTIQASIQEARARRCEWCEIKTMLNQHLPLDKQVSQVPWATMHLLCYAQELWWEGVKLDFQWDGVRKTHRAEVEALGSAYVKGKLRLCPLKDYQEPDRTHMKEILGQLAVRGTSMKAQKRVFGTTAPTYSQETFDRLVADLRHDHV</sequence>
<feature type="region of interest" description="Disordered" evidence="1">
    <location>
        <begin position="67"/>
        <end position="88"/>
    </location>
</feature>
<proteinExistence type="predicted"/>
<name>A0A8K0NJW7_9TREE</name>
<feature type="compositionally biased region" description="Polar residues" evidence="1">
    <location>
        <begin position="21"/>
        <end position="32"/>
    </location>
</feature>
<dbReference type="AlphaFoldDB" id="A0A8K0NJW7"/>
<accession>A0A8K0NJW7</accession>
<gene>
    <name evidence="2" type="ORF">FFLO_07204</name>
</gene>
<reference evidence="2" key="1">
    <citation type="submission" date="2020-04" db="EMBL/GenBank/DDBJ databases">
        <title>Analysis of mating type loci in Filobasidium floriforme.</title>
        <authorList>
            <person name="Nowrousian M."/>
        </authorList>
    </citation>
    <scope>NUCLEOTIDE SEQUENCE</scope>
    <source>
        <strain evidence="2">CBS 6242</strain>
    </source>
</reference>
<keyword evidence="3" id="KW-1185">Reference proteome</keyword>
<dbReference type="Proteomes" id="UP000812966">
    <property type="component" value="Unassembled WGS sequence"/>
</dbReference>
<dbReference type="EMBL" id="JABELV010000524">
    <property type="protein sequence ID" value="KAG7527168.1"/>
    <property type="molecule type" value="Genomic_DNA"/>
</dbReference>
<comment type="caution">
    <text evidence="2">The sequence shown here is derived from an EMBL/GenBank/DDBJ whole genome shotgun (WGS) entry which is preliminary data.</text>
</comment>
<feature type="region of interest" description="Disordered" evidence="1">
    <location>
        <begin position="1"/>
        <end position="34"/>
    </location>
</feature>
<protein>
    <submittedName>
        <fullName evidence="2">Uncharacterized protein</fullName>
    </submittedName>
</protein>
<evidence type="ECO:0000313" key="2">
    <source>
        <dbReference type="EMBL" id="KAG7527168.1"/>
    </source>
</evidence>
<evidence type="ECO:0000256" key="1">
    <source>
        <dbReference type="SAM" id="MobiDB-lite"/>
    </source>
</evidence>
<organism evidence="2 3">
    <name type="scientific">Filobasidium floriforme</name>
    <dbReference type="NCBI Taxonomy" id="5210"/>
    <lineage>
        <taxon>Eukaryota</taxon>
        <taxon>Fungi</taxon>
        <taxon>Dikarya</taxon>
        <taxon>Basidiomycota</taxon>
        <taxon>Agaricomycotina</taxon>
        <taxon>Tremellomycetes</taxon>
        <taxon>Filobasidiales</taxon>
        <taxon>Filobasidiaceae</taxon>
        <taxon>Filobasidium</taxon>
    </lineage>
</organism>